<dbReference type="Pfam" id="PF09952">
    <property type="entry name" value="AbiEi_2"/>
    <property type="match status" value="1"/>
</dbReference>
<proteinExistence type="predicted"/>
<dbReference type="RefSeq" id="WP_276268654.1">
    <property type="nucleotide sequence ID" value="NZ_JARJLM010000627.1"/>
</dbReference>
<evidence type="ECO:0000313" key="2">
    <source>
        <dbReference type="Proteomes" id="UP001216674"/>
    </source>
</evidence>
<gene>
    <name evidence="1" type="ORF">P3W85_38470</name>
</gene>
<comment type="caution">
    <text evidence="1">The sequence shown here is derived from an EMBL/GenBank/DDBJ whole genome shotgun (WGS) entry which is preliminary data.</text>
</comment>
<dbReference type="Proteomes" id="UP001216674">
    <property type="component" value="Unassembled WGS sequence"/>
</dbReference>
<reference evidence="1 2" key="1">
    <citation type="submission" date="2023-03" db="EMBL/GenBank/DDBJ databases">
        <title>Draft assemblies of triclosan tolerant bacteria isolated from returned activated sludge.</title>
        <authorList>
            <person name="Van Hamelsveld S."/>
        </authorList>
    </citation>
    <scope>NUCLEOTIDE SEQUENCE [LARGE SCALE GENOMIC DNA]</scope>
    <source>
        <strain evidence="1 2">GW210010_S58</strain>
    </source>
</reference>
<name>A0ABT6B226_9BURK</name>
<organism evidence="1 2">
    <name type="scientific">Cupriavidus basilensis</name>
    <dbReference type="NCBI Taxonomy" id="68895"/>
    <lineage>
        <taxon>Bacteria</taxon>
        <taxon>Pseudomonadati</taxon>
        <taxon>Pseudomonadota</taxon>
        <taxon>Betaproteobacteria</taxon>
        <taxon>Burkholderiales</taxon>
        <taxon>Burkholderiaceae</taxon>
        <taxon>Cupriavidus</taxon>
    </lineage>
</organism>
<protein>
    <submittedName>
        <fullName evidence="1">Type IV toxin-antitoxin system AbiEi family antitoxin</fullName>
    </submittedName>
</protein>
<accession>A0ABT6B226</accession>
<sequence length="354" mass="39000">MPRSYEQEKEGLLLEEAALAFGEATGLHACSAPPASAGPRSLLDGLMHFDLGHGRKFTMPVEVKVHMDRFATVAKLKEAQEKLGEPLLLVTNSLSQVMAERLRENQISFLDTAGNVSLNHPEALVYVVGRRRSERATSSPRGRTAGPKQLEVLYALIAEPRLVSASYRAIAAVAQVALSTVNVAIDDFVNRRLLVAGADGKRQFGDWERVVDEWATLYPIKLKPKLQSRRFSASNPDWWKSIDLARHGAVFSAEVAADKLTQHLRPERVVLYAHTTSPKELIMEGRLRADAKGEVEIFQAFWSGSSPKPAGTPAGVAHPVLVYADLLESGEARSLDVARLIREKYLAHRPQPFA</sequence>
<dbReference type="EMBL" id="JARJLM010000627">
    <property type="protein sequence ID" value="MDF3838779.1"/>
    <property type="molecule type" value="Genomic_DNA"/>
</dbReference>
<dbReference type="InterPro" id="IPR019238">
    <property type="entry name" value="AbiEi_2"/>
</dbReference>
<evidence type="ECO:0000313" key="1">
    <source>
        <dbReference type="EMBL" id="MDF3838779.1"/>
    </source>
</evidence>
<keyword evidence="2" id="KW-1185">Reference proteome</keyword>